<dbReference type="AlphaFoldDB" id="A0A9P7FZ00"/>
<dbReference type="OrthoDB" id="3678961at2759"/>
<keyword evidence="3" id="KW-1185">Reference proteome</keyword>
<name>A0A9P7FZ00_9AGAR</name>
<reference evidence="2" key="1">
    <citation type="submission" date="2021-02" db="EMBL/GenBank/DDBJ databases">
        <authorList>
            <person name="Nieuwenhuis M."/>
            <person name="Van De Peppel L.J.J."/>
        </authorList>
    </citation>
    <scope>NUCLEOTIDE SEQUENCE</scope>
    <source>
        <strain evidence="2">D49</strain>
    </source>
</reference>
<dbReference type="SUPFAM" id="SSF56973">
    <property type="entry name" value="Aerolisin/ETX pore-forming domain"/>
    <property type="match status" value="1"/>
</dbReference>
<dbReference type="EMBL" id="JABCKI010005801">
    <property type="protein sequence ID" value="KAG5637825.1"/>
    <property type="molecule type" value="Genomic_DNA"/>
</dbReference>
<evidence type="ECO:0000256" key="1">
    <source>
        <dbReference type="SAM" id="MobiDB-lite"/>
    </source>
</evidence>
<reference evidence="2" key="2">
    <citation type="submission" date="2021-10" db="EMBL/GenBank/DDBJ databases">
        <title>Phylogenomics reveals ancestral predisposition of the termite-cultivated fungus Termitomyces towards a domesticated lifestyle.</title>
        <authorList>
            <person name="Auxier B."/>
            <person name="Grum-Grzhimaylo A."/>
            <person name="Cardenas M.E."/>
            <person name="Lodge J.D."/>
            <person name="Laessoe T."/>
            <person name="Pedersen O."/>
            <person name="Smith M.E."/>
            <person name="Kuyper T.W."/>
            <person name="Franco-Molano E.A."/>
            <person name="Baroni T.J."/>
            <person name="Aanen D.K."/>
        </authorList>
    </citation>
    <scope>NUCLEOTIDE SEQUENCE</scope>
    <source>
        <strain evidence="2">D49</strain>
    </source>
</reference>
<proteinExistence type="predicted"/>
<protein>
    <submittedName>
        <fullName evidence="2">Uncharacterized protein</fullName>
    </submittedName>
</protein>
<dbReference type="Gene3D" id="2.170.15.10">
    <property type="entry name" value="Proaerolysin, chain A, domain 3"/>
    <property type="match status" value="1"/>
</dbReference>
<accession>A0A9P7FZ00</accession>
<sequence length="287" mass="31897">MTHPSHQHKDLVVESKATQEANPQDHKVKVTDVEFDLFLVPQIDTSLNREVSKSRAADDLLRTYLKVSASNKDNICQQGRHQIYYVAGDQALYGISTTSLVSVENRRIMSWDNPSPSTNTYTETYTVGHTTSTSTEVSASIGLAPSFEGMSLWSASGGYKTVTTEETQKSVTKSVSISVPPHSTIYFYQRRYNLSTDVYFTLDAWNELSIAGSNGGYNVQHATVLSFIDATEYLTISTPVSGETTDRFPTQSWSGWWGQHVRKFENLTSKAKDKLKSMGINGNQPPT</sequence>
<dbReference type="Proteomes" id="UP000717328">
    <property type="component" value="Unassembled WGS sequence"/>
</dbReference>
<evidence type="ECO:0000313" key="3">
    <source>
        <dbReference type="Proteomes" id="UP000717328"/>
    </source>
</evidence>
<feature type="region of interest" description="Disordered" evidence="1">
    <location>
        <begin position="1"/>
        <end position="23"/>
    </location>
</feature>
<evidence type="ECO:0000313" key="2">
    <source>
        <dbReference type="EMBL" id="KAG5637825.1"/>
    </source>
</evidence>
<gene>
    <name evidence="2" type="ORF">H0H81_003096</name>
</gene>
<organism evidence="2 3">
    <name type="scientific">Sphagnurus paluster</name>
    <dbReference type="NCBI Taxonomy" id="117069"/>
    <lineage>
        <taxon>Eukaryota</taxon>
        <taxon>Fungi</taxon>
        <taxon>Dikarya</taxon>
        <taxon>Basidiomycota</taxon>
        <taxon>Agaricomycotina</taxon>
        <taxon>Agaricomycetes</taxon>
        <taxon>Agaricomycetidae</taxon>
        <taxon>Agaricales</taxon>
        <taxon>Tricholomatineae</taxon>
        <taxon>Lyophyllaceae</taxon>
        <taxon>Sphagnurus</taxon>
    </lineage>
</organism>
<comment type="caution">
    <text evidence="2">The sequence shown here is derived from an EMBL/GenBank/DDBJ whole genome shotgun (WGS) entry which is preliminary data.</text>
</comment>